<keyword evidence="1" id="KW-0812">Transmembrane</keyword>
<evidence type="ECO:0000313" key="3">
    <source>
        <dbReference type="Proteomes" id="UP000548632"/>
    </source>
</evidence>
<reference evidence="2 3" key="1">
    <citation type="journal article" date="2020" name="Arch. Microbiol.">
        <title>The genome sequence of the giant phototrophic gammaproteobacterium Thiospirillum jenense gives insight into its physiological properties and phylogenetic relationships.</title>
        <authorList>
            <person name="Imhoff J.F."/>
            <person name="Meyer T.E."/>
            <person name="Kyndt J.A."/>
        </authorList>
    </citation>
    <scope>NUCLEOTIDE SEQUENCE [LARGE SCALE GENOMIC DNA]</scope>
    <source>
        <strain evidence="2 3">DSM 216</strain>
    </source>
</reference>
<name>A0A839HEB0_9GAMM</name>
<dbReference type="AlphaFoldDB" id="A0A839HEB0"/>
<comment type="caution">
    <text evidence="2">The sequence shown here is derived from an EMBL/GenBank/DDBJ whole genome shotgun (WGS) entry which is preliminary data.</text>
</comment>
<protein>
    <submittedName>
        <fullName evidence="2">Uncharacterized protein</fullName>
    </submittedName>
</protein>
<gene>
    <name evidence="2" type="ORF">HUK38_04585</name>
</gene>
<keyword evidence="1" id="KW-0472">Membrane</keyword>
<organism evidence="2 3">
    <name type="scientific">Thiospirillum jenense</name>
    <dbReference type="NCBI Taxonomy" id="1653858"/>
    <lineage>
        <taxon>Bacteria</taxon>
        <taxon>Pseudomonadati</taxon>
        <taxon>Pseudomonadota</taxon>
        <taxon>Gammaproteobacteria</taxon>
        <taxon>Chromatiales</taxon>
        <taxon>Chromatiaceae</taxon>
        <taxon>Thiospirillum</taxon>
    </lineage>
</organism>
<dbReference type="Proteomes" id="UP000548632">
    <property type="component" value="Unassembled WGS sequence"/>
</dbReference>
<feature type="transmembrane region" description="Helical" evidence="1">
    <location>
        <begin position="6"/>
        <end position="25"/>
    </location>
</feature>
<sequence length="53" mass="6230">MSISLMAYLTVLLISFTGGLIYLHYEMQRLDAILTRLERNKIFDAKDDFDLFN</sequence>
<evidence type="ECO:0000313" key="2">
    <source>
        <dbReference type="EMBL" id="MBB1125507.1"/>
    </source>
</evidence>
<dbReference type="EMBL" id="JABVCQ010000007">
    <property type="protein sequence ID" value="MBB1125507.1"/>
    <property type="molecule type" value="Genomic_DNA"/>
</dbReference>
<proteinExistence type="predicted"/>
<evidence type="ECO:0000256" key="1">
    <source>
        <dbReference type="SAM" id="Phobius"/>
    </source>
</evidence>
<dbReference type="RefSeq" id="WP_182582925.1">
    <property type="nucleotide sequence ID" value="NZ_JABVCQ010000007.1"/>
</dbReference>
<keyword evidence="1" id="KW-1133">Transmembrane helix</keyword>
<keyword evidence="3" id="KW-1185">Reference proteome</keyword>
<accession>A0A839HEB0</accession>